<feature type="domain" description="HD" evidence="2">
    <location>
        <begin position="76"/>
        <end position="261"/>
    </location>
</feature>
<dbReference type="InterPro" id="IPR003607">
    <property type="entry name" value="HD/PDEase_dom"/>
</dbReference>
<dbReference type="SUPFAM" id="SSF109604">
    <property type="entry name" value="HD-domain/PDEase-like"/>
    <property type="match status" value="1"/>
</dbReference>
<dbReference type="STRING" id="1043493.SAMN05421637_0269"/>
<dbReference type="eggNOG" id="COG0232">
    <property type="taxonomic scope" value="Bacteria"/>
</dbReference>
<dbReference type="PROSITE" id="PS51831">
    <property type="entry name" value="HD"/>
    <property type="match status" value="1"/>
</dbReference>
<dbReference type="PANTHER" id="PTHR11373">
    <property type="entry name" value="DEOXYNUCLEOSIDE TRIPHOSPHATE TRIPHOSPHOHYDROLASE"/>
    <property type="match status" value="1"/>
</dbReference>
<dbReference type="InterPro" id="IPR050135">
    <property type="entry name" value="dGTPase-like"/>
</dbReference>
<dbReference type="AlphaFoldDB" id="A0A1H6UHC7"/>
<organism evidence="3 4">
    <name type="scientific">Demequina mangrovi</name>
    <dbReference type="NCBI Taxonomy" id="1043493"/>
    <lineage>
        <taxon>Bacteria</taxon>
        <taxon>Bacillati</taxon>
        <taxon>Actinomycetota</taxon>
        <taxon>Actinomycetes</taxon>
        <taxon>Micrococcales</taxon>
        <taxon>Demequinaceae</taxon>
        <taxon>Demequina</taxon>
    </lineage>
</organism>
<evidence type="ECO:0000313" key="3">
    <source>
        <dbReference type="EMBL" id="SEI87540.1"/>
    </source>
</evidence>
<keyword evidence="4" id="KW-1185">Reference proteome</keyword>
<keyword evidence="1" id="KW-0378">Hydrolase</keyword>
<dbReference type="OrthoDB" id="9803619at2"/>
<dbReference type="InterPro" id="IPR006261">
    <property type="entry name" value="dGTPase"/>
</dbReference>
<evidence type="ECO:0000256" key="1">
    <source>
        <dbReference type="ARBA" id="ARBA00022801"/>
    </source>
</evidence>
<dbReference type="InterPro" id="IPR006674">
    <property type="entry name" value="HD_domain"/>
</dbReference>
<name>A0A1H6UHC7_9MICO</name>
<dbReference type="EMBL" id="FNZI01000001">
    <property type="protein sequence ID" value="SEI87540.1"/>
    <property type="molecule type" value="Genomic_DNA"/>
</dbReference>
<dbReference type="Gene3D" id="1.10.3210.10">
    <property type="entry name" value="Hypothetical protein af1432"/>
    <property type="match status" value="1"/>
</dbReference>
<gene>
    <name evidence="3" type="ORF">SAMN05421637_0269</name>
</gene>
<evidence type="ECO:0000313" key="4">
    <source>
        <dbReference type="Proteomes" id="UP000183315"/>
    </source>
</evidence>
<sequence>MAGTREHTDPAGVPAVPDPRVARAVPEELDEFQQVEYRPEYRVDLERIRFSPYFSRLSAVTQVISQSGAGLAVHNRLTHSVKVTAVARAIAVSLAGDWGERGALVRDLGGCDAVVVQAAAAAHDLGHPPFGHLGEQTLDRLARERFGLEEGFEGNAQTFRILTRLDEYDRAGAGLNLTSAVRAAVLKYPWTREQGEGWRAGAATPRGLAPRRPGEGARKFSAYTLDLDDMLDARRAYPEIARRQQTVECSVMDIADDIAYSLHDLDDFYRADLLNQAAVSAEFRTWIRDRAALAEVPIESLHHARRTPGHGLELLRRRLVSHDPWIAGEEAFGESVARVADEVVDGLLSVPYDGSLAADRALAVFMSGWIARLQHSIVVTRDPDIRSGHVSLDAAAFHDVAVLKFLQERFVLHRPDLAVYQRGQASVIERLVTSFAAWLDDDDEVRRAPRRLLDLVELAAEDYLAVRDRTPELLPTTDAATLRRYATGRGIIDYVASLTDAQAMSVANLVSGASERLWDGGQGL</sequence>
<reference evidence="4" key="1">
    <citation type="submission" date="2016-10" db="EMBL/GenBank/DDBJ databases">
        <authorList>
            <person name="Varghese N."/>
        </authorList>
    </citation>
    <scope>NUCLEOTIDE SEQUENCE [LARGE SCALE GENOMIC DNA]</scope>
    <source>
        <strain evidence="4">DSM 24868</strain>
    </source>
</reference>
<evidence type="ECO:0000259" key="2">
    <source>
        <dbReference type="PROSITE" id="PS51831"/>
    </source>
</evidence>
<dbReference type="SMART" id="SM00471">
    <property type="entry name" value="HDc"/>
    <property type="match status" value="1"/>
</dbReference>
<dbReference type="GO" id="GO:0006203">
    <property type="term" value="P:dGTP catabolic process"/>
    <property type="evidence" value="ECO:0007669"/>
    <property type="project" value="TreeGrafter"/>
</dbReference>
<dbReference type="RefSeq" id="WP_081953089.1">
    <property type="nucleotide sequence ID" value="NZ_BBLU01000001.1"/>
</dbReference>
<protein>
    <submittedName>
        <fullName evidence="3">dGTPase</fullName>
    </submittedName>
</protein>
<dbReference type="PANTHER" id="PTHR11373:SF32">
    <property type="entry name" value="DEOXYGUANOSINETRIPHOSPHATE TRIPHOSPHOHYDROLASE"/>
    <property type="match status" value="1"/>
</dbReference>
<accession>A0A1H6UHC7</accession>
<dbReference type="Pfam" id="PF01966">
    <property type="entry name" value="HD"/>
    <property type="match status" value="1"/>
</dbReference>
<dbReference type="Proteomes" id="UP000183315">
    <property type="component" value="Unassembled WGS sequence"/>
</dbReference>
<proteinExistence type="predicted"/>
<dbReference type="NCBIfam" id="TIGR01353">
    <property type="entry name" value="dGTP_triPase"/>
    <property type="match status" value="1"/>
</dbReference>
<dbReference type="GO" id="GO:0008832">
    <property type="term" value="F:dGTPase activity"/>
    <property type="evidence" value="ECO:0007669"/>
    <property type="project" value="TreeGrafter"/>
</dbReference>